<sequence length="174" mass="19617">MDVVPSTTPSFNALLILPDDPARPNDHPLSSLNAVRMHIKPLNIELDSNGNPTARAMQVALGPGLATFFRELYHRDPAQISWYYTVYGLHRREQVDRSLTFNTLANRIVQVGGFQGPALVVKGGPVEMKGDWLNADWMTVDALATTLWWYHRTGQRTEQIAGERALARYITRNF</sequence>
<protein>
    <submittedName>
        <fullName evidence="1">Uncharacterized protein</fullName>
    </submittedName>
</protein>
<proteinExistence type="predicted"/>
<accession>A0ACB8RIH0</accession>
<dbReference type="EMBL" id="MU276000">
    <property type="protein sequence ID" value="KAI0043918.1"/>
    <property type="molecule type" value="Genomic_DNA"/>
</dbReference>
<name>A0ACB8RIH0_9AGAM</name>
<dbReference type="Proteomes" id="UP000814033">
    <property type="component" value="Unassembled WGS sequence"/>
</dbReference>
<evidence type="ECO:0000313" key="1">
    <source>
        <dbReference type="EMBL" id="KAI0043918.1"/>
    </source>
</evidence>
<gene>
    <name evidence="1" type="ORF">FA95DRAFT_1608989</name>
</gene>
<reference evidence="1" key="1">
    <citation type="submission" date="2021-02" db="EMBL/GenBank/DDBJ databases">
        <authorList>
            <consortium name="DOE Joint Genome Institute"/>
            <person name="Ahrendt S."/>
            <person name="Looney B.P."/>
            <person name="Miyauchi S."/>
            <person name="Morin E."/>
            <person name="Drula E."/>
            <person name="Courty P.E."/>
            <person name="Chicoki N."/>
            <person name="Fauchery L."/>
            <person name="Kohler A."/>
            <person name="Kuo A."/>
            <person name="Labutti K."/>
            <person name="Pangilinan J."/>
            <person name="Lipzen A."/>
            <person name="Riley R."/>
            <person name="Andreopoulos W."/>
            <person name="He G."/>
            <person name="Johnson J."/>
            <person name="Barry K.W."/>
            <person name="Grigoriev I.V."/>
            <person name="Nagy L."/>
            <person name="Hibbett D."/>
            <person name="Henrissat B."/>
            <person name="Matheny P.B."/>
            <person name="Labbe J."/>
            <person name="Martin F."/>
        </authorList>
    </citation>
    <scope>NUCLEOTIDE SEQUENCE</scope>
    <source>
        <strain evidence="1">FP105234-sp</strain>
    </source>
</reference>
<reference evidence="1" key="2">
    <citation type="journal article" date="2022" name="New Phytol.">
        <title>Evolutionary transition to the ectomycorrhizal habit in the genomes of a hyperdiverse lineage of mushroom-forming fungi.</title>
        <authorList>
            <person name="Looney B."/>
            <person name="Miyauchi S."/>
            <person name="Morin E."/>
            <person name="Drula E."/>
            <person name="Courty P.E."/>
            <person name="Kohler A."/>
            <person name="Kuo A."/>
            <person name="LaButti K."/>
            <person name="Pangilinan J."/>
            <person name="Lipzen A."/>
            <person name="Riley R."/>
            <person name="Andreopoulos W."/>
            <person name="He G."/>
            <person name="Johnson J."/>
            <person name="Nolan M."/>
            <person name="Tritt A."/>
            <person name="Barry K.W."/>
            <person name="Grigoriev I.V."/>
            <person name="Nagy L.G."/>
            <person name="Hibbett D."/>
            <person name="Henrissat B."/>
            <person name="Matheny P.B."/>
            <person name="Labbe J."/>
            <person name="Martin F.M."/>
        </authorList>
    </citation>
    <scope>NUCLEOTIDE SEQUENCE</scope>
    <source>
        <strain evidence="1">FP105234-sp</strain>
    </source>
</reference>
<keyword evidence="2" id="KW-1185">Reference proteome</keyword>
<evidence type="ECO:0000313" key="2">
    <source>
        <dbReference type="Proteomes" id="UP000814033"/>
    </source>
</evidence>
<organism evidence="1 2">
    <name type="scientific">Auriscalpium vulgare</name>
    <dbReference type="NCBI Taxonomy" id="40419"/>
    <lineage>
        <taxon>Eukaryota</taxon>
        <taxon>Fungi</taxon>
        <taxon>Dikarya</taxon>
        <taxon>Basidiomycota</taxon>
        <taxon>Agaricomycotina</taxon>
        <taxon>Agaricomycetes</taxon>
        <taxon>Russulales</taxon>
        <taxon>Auriscalpiaceae</taxon>
        <taxon>Auriscalpium</taxon>
    </lineage>
</organism>
<comment type="caution">
    <text evidence="1">The sequence shown here is derived from an EMBL/GenBank/DDBJ whole genome shotgun (WGS) entry which is preliminary data.</text>
</comment>